<evidence type="ECO:0000313" key="5">
    <source>
        <dbReference type="Proteomes" id="UP000269396"/>
    </source>
</evidence>
<dbReference type="SUPFAM" id="SSF55120">
    <property type="entry name" value="Pseudouridine synthase"/>
    <property type="match status" value="1"/>
</dbReference>
<dbReference type="InterPro" id="IPR050188">
    <property type="entry name" value="RluA_PseudoU_synthase"/>
</dbReference>
<evidence type="ECO:0000313" key="4">
    <source>
        <dbReference type="EMBL" id="VDP87075.1"/>
    </source>
</evidence>
<evidence type="ECO:0000256" key="1">
    <source>
        <dbReference type="ARBA" id="ARBA00001166"/>
    </source>
</evidence>
<proteinExistence type="inferred from homology"/>
<dbReference type="GO" id="GO:0001522">
    <property type="term" value="P:pseudouridine synthesis"/>
    <property type="evidence" value="ECO:0007669"/>
    <property type="project" value="InterPro"/>
</dbReference>
<organism evidence="4 5">
    <name type="scientific">Schistosoma mattheei</name>
    <dbReference type="NCBI Taxonomy" id="31246"/>
    <lineage>
        <taxon>Eukaryota</taxon>
        <taxon>Metazoa</taxon>
        <taxon>Spiralia</taxon>
        <taxon>Lophotrochozoa</taxon>
        <taxon>Platyhelminthes</taxon>
        <taxon>Trematoda</taxon>
        <taxon>Digenea</taxon>
        <taxon>Strigeidida</taxon>
        <taxon>Schistosomatoidea</taxon>
        <taxon>Schistosomatidae</taxon>
        <taxon>Schistosoma</taxon>
    </lineage>
</organism>
<dbReference type="PANTHER" id="PTHR21600:SF83">
    <property type="entry name" value="PSEUDOURIDYLATE SYNTHASE RPUSD4, MITOCHONDRIAL"/>
    <property type="match status" value="1"/>
</dbReference>
<reference evidence="4 5" key="1">
    <citation type="submission" date="2018-11" db="EMBL/GenBank/DDBJ databases">
        <authorList>
            <consortium name="Pathogen Informatics"/>
        </authorList>
    </citation>
    <scope>NUCLEOTIDE SEQUENCE [LARGE SCALE GENOMIC DNA]</scope>
    <source>
        <strain>Denwood</strain>
        <strain evidence="5">Zambia</strain>
    </source>
</reference>
<dbReference type="AlphaFoldDB" id="A0A183Q6V9"/>
<keyword evidence="3" id="KW-0413">Isomerase</keyword>
<comment type="catalytic activity">
    <reaction evidence="1">
        <text>a uridine in mRNA = a pseudouridine in mRNA</text>
        <dbReference type="Rhea" id="RHEA:56644"/>
        <dbReference type="Rhea" id="RHEA-COMP:14658"/>
        <dbReference type="Rhea" id="RHEA-COMP:14659"/>
        <dbReference type="ChEBI" id="CHEBI:65314"/>
        <dbReference type="ChEBI" id="CHEBI:65315"/>
    </reaction>
</comment>
<dbReference type="STRING" id="31246.A0A183Q6V9"/>
<keyword evidence="5" id="KW-1185">Reference proteome</keyword>
<dbReference type="PANTHER" id="PTHR21600">
    <property type="entry name" value="MITOCHONDRIAL RNA PSEUDOURIDINE SYNTHASE"/>
    <property type="match status" value="1"/>
</dbReference>
<dbReference type="GO" id="GO:0009982">
    <property type="term" value="F:pseudouridine synthase activity"/>
    <property type="evidence" value="ECO:0007669"/>
    <property type="project" value="InterPro"/>
</dbReference>
<dbReference type="InterPro" id="IPR020103">
    <property type="entry name" value="PsdUridine_synth_cat_dom_sf"/>
</dbReference>
<comment type="similarity">
    <text evidence="2">Belongs to the pseudouridine synthase RluA family.</text>
</comment>
<accession>A0A183Q6V9</accession>
<dbReference type="Gene3D" id="3.30.2350.10">
    <property type="entry name" value="Pseudouridine synthase"/>
    <property type="match status" value="1"/>
</dbReference>
<evidence type="ECO:0000256" key="3">
    <source>
        <dbReference type="ARBA" id="ARBA00023235"/>
    </source>
</evidence>
<name>A0A183Q6V9_9TREM</name>
<dbReference type="EMBL" id="UZAL01050988">
    <property type="protein sequence ID" value="VDP87075.1"/>
    <property type="molecule type" value="Genomic_DNA"/>
</dbReference>
<dbReference type="Proteomes" id="UP000269396">
    <property type="component" value="Unassembled WGS sequence"/>
</dbReference>
<sequence length="134" mass="15407">MKCIKHQIRAHLAFGLQTPILGDHKYSHAEYLAPQRLPKSLLEVLNIRQSKVRYISLHLHASSLHLRVPPSSSSSSSSNNEGFFDFVRSFDNSHSNNNKFIKNPLKFTAPLPNHFRGNLKRIGLKLPHYLKYLH</sequence>
<protein>
    <submittedName>
        <fullName evidence="4">Uncharacterized protein</fullName>
    </submittedName>
</protein>
<gene>
    <name evidence="4" type="ORF">SMTD_LOCUS22344</name>
</gene>
<evidence type="ECO:0000256" key="2">
    <source>
        <dbReference type="ARBA" id="ARBA00010876"/>
    </source>
</evidence>
<dbReference type="GO" id="GO:0003723">
    <property type="term" value="F:RNA binding"/>
    <property type="evidence" value="ECO:0007669"/>
    <property type="project" value="InterPro"/>
</dbReference>